<feature type="compositionally biased region" description="Low complexity" evidence="8">
    <location>
        <begin position="177"/>
        <end position="192"/>
    </location>
</feature>
<comment type="similarity">
    <text evidence="2">Belongs to the MVB12 family.</text>
</comment>
<keyword evidence="6" id="KW-0472">Membrane</keyword>
<dbReference type="InterPro" id="IPR023340">
    <property type="entry name" value="UMA"/>
</dbReference>
<comment type="function">
    <text evidence="7">Component of the ESCRT-I complex, a regulator of vesicular trafficking process. Required for the sorting of endocytic ubiquitinated cargos into multivesicular bodies.</text>
</comment>
<keyword evidence="3" id="KW-0813">Transport</keyword>
<dbReference type="InterPro" id="IPR023341">
    <property type="entry name" value="MABP"/>
</dbReference>
<feature type="domain" description="UMA" evidence="9">
    <location>
        <begin position="247"/>
        <end position="295"/>
    </location>
</feature>
<comment type="caution">
    <text evidence="11">The sequence shown here is derived from an EMBL/GenBank/DDBJ whole genome shotgun (WGS) entry which is preliminary data.</text>
</comment>
<dbReference type="Proteomes" id="UP000820818">
    <property type="component" value="Linkage Group LG1"/>
</dbReference>
<dbReference type="GO" id="GO:0042058">
    <property type="term" value="P:regulation of epidermal growth factor receptor signaling pathway"/>
    <property type="evidence" value="ECO:0007669"/>
    <property type="project" value="TreeGrafter"/>
</dbReference>
<dbReference type="EMBL" id="WJBH02000001">
    <property type="protein sequence ID" value="KAI9563956.1"/>
    <property type="molecule type" value="Genomic_DNA"/>
</dbReference>
<dbReference type="FunFam" id="2.100.10.50:FF:000002">
    <property type="entry name" value="Multivesicular body subunit 12B"/>
    <property type="match status" value="1"/>
</dbReference>
<comment type="subcellular location">
    <subcellularLocation>
        <location evidence="1">Late endosome membrane</location>
        <topology evidence="1">Peripheral membrane protein</topology>
    </subcellularLocation>
</comment>
<dbReference type="Pfam" id="PF10240">
    <property type="entry name" value="DUF2464"/>
    <property type="match status" value="1"/>
</dbReference>
<evidence type="ECO:0000313" key="11">
    <source>
        <dbReference type="EMBL" id="KAI9563956.1"/>
    </source>
</evidence>
<dbReference type="PANTHER" id="PTHR31547">
    <property type="entry name" value="MULTIVESICULAR BODY SUBUNIT 12B"/>
    <property type="match status" value="1"/>
</dbReference>
<evidence type="ECO:0000259" key="10">
    <source>
        <dbReference type="PROSITE" id="PS51498"/>
    </source>
</evidence>
<evidence type="ECO:0000313" key="12">
    <source>
        <dbReference type="Proteomes" id="UP000820818"/>
    </source>
</evidence>
<proteinExistence type="inferred from homology"/>
<dbReference type="InterPro" id="IPR018798">
    <property type="entry name" value="MVB12A/B"/>
</dbReference>
<reference evidence="11 12" key="1">
    <citation type="submission" date="2022-05" db="EMBL/GenBank/DDBJ databases">
        <title>A multi-omics perspective on studying reproductive biology in Daphnia sinensis.</title>
        <authorList>
            <person name="Jia J."/>
        </authorList>
    </citation>
    <scope>NUCLEOTIDE SEQUENCE [LARGE SCALE GENOMIC DNA]</scope>
    <source>
        <strain evidence="11 12">WSL</strain>
    </source>
</reference>
<dbReference type="GO" id="GO:0046755">
    <property type="term" value="P:viral budding"/>
    <property type="evidence" value="ECO:0007669"/>
    <property type="project" value="TreeGrafter"/>
</dbReference>
<dbReference type="PROSITE" id="PS51498">
    <property type="entry name" value="MABP"/>
    <property type="match status" value="1"/>
</dbReference>
<keyword evidence="12" id="KW-1185">Reference proteome</keyword>
<evidence type="ECO:0008006" key="13">
    <source>
        <dbReference type="Google" id="ProtNLM"/>
    </source>
</evidence>
<dbReference type="GO" id="GO:0031902">
    <property type="term" value="C:late endosome membrane"/>
    <property type="evidence" value="ECO:0007669"/>
    <property type="project" value="UniProtKB-SubCell"/>
</dbReference>
<sequence length="298" mass="32665">MKELYNTLPLPDDRPVTALCVVEDPSKCPLGYTVVAKSHDQDLDADLWKDGFFGKRITRYLCLSKTEGPSGFVIDSLCVINDKDAPPNGYVLLSKTYGTEQRAWRKRQLTYRLSESSSVFLAITDIIILSKSKKAPEGFTMGGEINGLVLCYKSAPLPTNPMLTRVLPPLPSVNLKSNPSPDYTSSSSITSPTPYPVHSSNVNPVKSPVRPAPLPPQINSNPSNDNTVEKNHFVVISTSTLSGFTGLEGVPFTLGPRVRSGVNPSRSNDGVNFQKTAQEINVEYQYSFATEREALLRL</sequence>
<evidence type="ECO:0000256" key="3">
    <source>
        <dbReference type="ARBA" id="ARBA00022448"/>
    </source>
</evidence>
<evidence type="ECO:0000256" key="1">
    <source>
        <dbReference type="ARBA" id="ARBA00004633"/>
    </source>
</evidence>
<feature type="domain" description="MABP" evidence="10">
    <location>
        <begin position="13"/>
        <end position="156"/>
    </location>
</feature>
<dbReference type="AlphaFoldDB" id="A0AAD5PXS9"/>
<evidence type="ECO:0000256" key="7">
    <source>
        <dbReference type="ARBA" id="ARBA00053101"/>
    </source>
</evidence>
<evidence type="ECO:0000256" key="8">
    <source>
        <dbReference type="SAM" id="MobiDB-lite"/>
    </source>
</evidence>
<dbReference type="PANTHER" id="PTHR31547:SF1">
    <property type="entry name" value="MULTIVESICULAR BODY SUBUNIT 12B"/>
    <property type="match status" value="1"/>
</dbReference>
<name>A0AAD5PXS9_9CRUS</name>
<keyword evidence="4" id="KW-0967">Endosome</keyword>
<dbReference type="Gene3D" id="2.100.10.50">
    <property type="match status" value="1"/>
</dbReference>
<evidence type="ECO:0000256" key="2">
    <source>
        <dbReference type="ARBA" id="ARBA00010432"/>
    </source>
</evidence>
<dbReference type="GO" id="GO:0000813">
    <property type="term" value="C:ESCRT I complex"/>
    <property type="evidence" value="ECO:0007669"/>
    <property type="project" value="InterPro"/>
</dbReference>
<feature type="compositionally biased region" description="Polar residues" evidence="8">
    <location>
        <begin position="217"/>
        <end position="226"/>
    </location>
</feature>
<keyword evidence="5" id="KW-0653">Protein transport</keyword>
<evidence type="ECO:0000256" key="4">
    <source>
        <dbReference type="ARBA" id="ARBA00022753"/>
    </source>
</evidence>
<evidence type="ECO:0000256" key="5">
    <source>
        <dbReference type="ARBA" id="ARBA00022927"/>
    </source>
</evidence>
<dbReference type="GO" id="GO:0015031">
    <property type="term" value="P:protein transport"/>
    <property type="evidence" value="ECO:0007669"/>
    <property type="project" value="UniProtKB-KW"/>
</dbReference>
<evidence type="ECO:0000256" key="6">
    <source>
        <dbReference type="ARBA" id="ARBA00023136"/>
    </source>
</evidence>
<evidence type="ECO:0000259" key="9">
    <source>
        <dbReference type="PROSITE" id="PS51497"/>
    </source>
</evidence>
<dbReference type="GO" id="GO:0019075">
    <property type="term" value="P:virus maturation"/>
    <property type="evidence" value="ECO:0007669"/>
    <property type="project" value="TreeGrafter"/>
</dbReference>
<protein>
    <recommendedName>
        <fullName evidence="13">Multivesicular body subunit 12A</fullName>
    </recommendedName>
</protein>
<feature type="region of interest" description="Disordered" evidence="8">
    <location>
        <begin position="171"/>
        <end position="226"/>
    </location>
</feature>
<gene>
    <name evidence="11" type="ORF">GHT06_007694</name>
</gene>
<dbReference type="InterPro" id="IPR040297">
    <property type="entry name" value="MVB12B"/>
</dbReference>
<accession>A0AAD5PXS9</accession>
<organism evidence="11 12">
    <name type="scientific">Daphnia sinensis</name>
    <dbReference type="NCBI Taxonomy" id="1820382"/>
    <lineage>
        <taxon>Eukaryota</taxon>
        <taxon>Metazoa</taxon>
        <taxon>Ecdysozoa</taxon>
        <taxon>Arthropoda</taxon>
        <taxon>Crustacea</taxon>
        <taxon>Branchiopoda</taxon>
        <taxon>Diplostraca</taxon>
        <taxon>Cladocera</taxon>
        <taxon>Anomopoda</taxon>
        <taxon>Daphniidae</taxon>
        <taxon>Daphnia</taxon>
        <taxon>Daphnia similis group</taxon>
    </lineage>
</organism>
<dbReference type="PROSITE" id="PS51497">
    <property type="entry name" value="UMA"/>
    <property type="match status" value="1"/>
</dbReference>